<dbReference type="InterPro" id="IPR000160">
    <property type="entry name" value="GGDEF_dom"/>
</dbReference>
<dbReference type="Pfam" id="PF00989">
    <property type="entry name" value="PAS"/>
    <property type="match status" value="2"/>
</dbReference>
<dbReference type="InterPro" id="IPR052155">
    <property type="entry name" value="Biofilm_reg_signaling"/>
</dbReference>
<dbReference type="CDD" id="cd01949">
    <property type="entry name" value="GGDEF"/>
    <property type="match status" value="1"/>
</dbReference>
<dbReference type="InterPro" id="IPR043128">
    <property type="entry name" value="Rev_trsase/Diguanyl_cyclase"/>
</dbReference>
<name>A0ABV4CL42_9PSEU</name>
<dbReference type="InterPro" id="IPR000700">
    <property type="entry name" value="PAS-assoc_C"/>
</dbReference>
<dbReference type="SMART" id="SM00086">
    <property type="entry name" value="PAC"/>
    <property type="match status" value="2"/>
</dbReference>
<sequence length="413" mass="46028">MNVDGIAAKAWETLWEQLAGPMAFVDLQGRHLDVNPSMCRMLRYDRAELMELRPADVTHPGDPVLDKASIARLIAEGGTLSSVEKRLVRSDGTMVWVLINSSLVRDEVGNPLLIVSQFHDITARRQSEMLWHQTLANAPIGMALMDLDGRWIEVNERLASLVGYRREDMVGRPSHETIYDGYRHDAERVLDDLREGRRTAGAMEICLRHRDGHPFWMLTRYGVVPGADDRPAYLVSQFEPLGDDLAMSPERLTELTRMALRDPLTGLANRALLIERFQQEVAALGEQGGGLAVLTVDLDGFKPVNDRYGHHVGDDLLRVVADKLVTVVRCADTVARVGGDEFVVLALVRDRAHADDLRERVVRQVNADVVVSGRAIALRASVGIAHTDDPAVAPADLMRRADQDMYGRKERAR</sequence>
<protein>
    <submittedName>
        <fullName evidence="4">PAS domain S-box protein</fullName>
    </submittedName>
</protein>
<dbReference type="PROSITE" id="PS50113">
    <property type="entry name" value="PAC"/>
    <property type="match status" value="1"/>
</dbReference>
<evidence type="ECO:0000259" key="1">
    <source>
        <dbReference type="PROSITE" id="PS50112"/>
    </source>
</evidence>
<dbReference type="InterPro" id="IPR029787">
    <property type="entry name" value="Nucleotide_cyclase"/>
</dbReference>
<dbReference type="PROSITE" id="PS50112">
    <property type="entry name" value="PAS"/>
    <property type="match status" value="2"/>
</dbReference>
<reference evidence="4 5" key="1">
    <citation type="submission" date="2024-08" db="EMBL/GenBank/DDBJ databases">
        <title>Genome mining of Saccharopolyspora cebuensis PGLac3 from Nigerian medicinal plant.</title>
        <authorList>
            <person name="Ezeobiora C.E."/>
            <person name="Igbokwe N.H."/>
            <person name="Amin D.H."/>
            <person name="Mendie U.E."/>
        </authorList>
    </citation>
    <scope>NUCLEOTIDE SEQUENCE [LARGE SCALE GENOMIC DNA]</scope>
    <source>
        <strain evidence="4 5">PGLac3</strain>
    </source>
</reference>
<dbReference type="PANTHER" id="PTHR44757">
    <property type="entry name" value="DIGUANYLATE CYCLASE DGCP"/>
    <property type="match status" value="1"/>
</dbReference>
<dbReference type="Gene3D" id="3.30.70.270">
    <property type="match status" value="1"/>
</dbReference>
<dbReference type="Gene3D" id="3.30.450.20">
    <property type="entry name" value="PAS domain"/>
    <property type="match status" value="2"/>
</dbReference>
<feature type="domain" description="PAC" evidence="2">
    <location>
        <begin position="81"/>
        <end position="133"/>
    </location>
</feature>
<dbReference type="PROSITE" id="PS50887">
    <property type="entry name" value="GGDEF"/>
    <property type="match status" value="1"/>
</dbReference>
<dbReference type="InterPro" id="IPR013767">
    <property type="entry name" value="PAS_fold"/>
</dbReference>
<dbReference type="InterPro" id="IPR035965">
    <property type="entry name" value="PAS-like_dom_sf"/>
</dbReference>
<dbReference type="SMART" id="SM00091">
    <property type="entry name" value="PAS"/>
    <property type="match status" value="2"/>
</dbReference>
<dbReference type="SMART" id="SM00267">
    <property type="entry name" value="GGDEF"/>
    <property type="match status" value="1"/>
</dbReference>
<dbReference type="SUPFAM" id="SSF55785">
    <property type="entry name" value="PYP-like sensor domain (PAS domain)"/>
    <property type="match status" value="2"/>
</dbReference>
<dbReference type="CDD" id="cd00130">
    <property type="entry name" value="PAS"/>
    <property type="match status" value="2"/>
</dbReference>
<accession>A0ABV4CL42</accession>
<gene>
    <name evidence="4" type="ORF">AB8O55_20625</name>
</gene>
<dbReference type="SUPFAM" id="SSF55073">
    <property type="entry name" value="Nucleotide cyclase"/>
    <property type="match status" value="1"/>
</dbReference>
<dbReference type="EMBL" id="JBGEHV010000043">
    <property type="protein sequence ID" value="MEY8041821.1"/>
    <property type="molecule type" value="Genomic_DNA"/>
</dbReference>
<evidence type="ECO:0000313" key="5">
    <source>
        <dbReference type="Proteomes" id="UP001564626"/>
    </source>
</evidence>
<dbReference type="Pfam" id="PF00990">
    <property type="entry name" value="GGDEF"/>
    <property type="match status" value="1"/>
</dbReference>
<dbReference type="PANTHER" id="PTHR44757:SF2">
    <property type="entry name" value="BIOFILM ARCHITECTURE MAINTENANCE PROTEIN MBAA"/>
    <property type="match status" value="1"/>
</dbReference>
<dbReference type="InterPro" id="IPR000014">
    <property type="entry name" value="PAS"/>
</dbReference>
<dbReference type="InterPro" id="IPR001610">
    <property type="entry name" value="PAC"/>
</dbReference>
<keyword evidence="5" id="KW-1185">Reference proteome</keyword>
<dbReference type="Proteomes" id="UP001564626">
    <property type="component" value="Unassembled WGS sequence"/>
</dbReference>
<organism evidence="4 5">
    <name type="scientific">Saccharopolyspora cebuensis</name>
    <dbReference type="NCBI Taxonomy" id="418759"/>
    <lineage>
        <taxon>Bacteria</taxon>
        <taxon>Bacillati</taxon>
        <taxon>Actinomycetota</taxon>
        <taxon>Actinomycetes</taxon>
        <taxon>Pseudonocardiales</taxon>
        <taxon>Pseudonocardiaceae</taxon>
        <taxon>Saccharopolyspora</taxon>
    </lineage>
</organism>
<dbReference type="NCBIfam" id="TIGR00229">
    <property type="entry name" value="sensory_box"/>
    <property type="match status" value="2"/>
</dbReference>
<comment type="caution">
    <text evidence="4">The sequence shown here is derived from an EMBL/GenBank/DDBJ whole genome shotgun (WGS) entry which is preliminary data.</text>
</comment>
<proteinExistence type="predicted"/>
<dbReference type="RefSeq" id="WP_345361557.1">
    <property type="nucleotide sequence ID" value="NZ_BAABII010000005.1"/>
</dbReference>
<feature type="domain" description="PAS" evidence="1">
    <location>
        <begin position="7"/>
        <end position="77"/>
    </location>
</feature>
<evidence type="ECO:0000259" key="3">
    <source>
        <dbReference type="PROSITE" id="PS50887"/>
    </source>
</evidence>
<dbReference type="NCBIfam" id="TIGR00254">
    <property type="entry name" value="GGDEF"/>
    <property type="match status" value="1"/>
</dbReference>
<feature type="domain" description="PAS" evidence="1">
    <location>
        <begin position="127"/>
        <end position="197"/>
    </location>
</feature>
<feature type="domain" description="GGDEF" evidence="3">
    <location>
        <begin position="289"/>
        <end position="413"/>
    </location>
</feature>
<evidence type="ECO:0000313" key="4">
    <source>
        <dbReference type="EMBL" id="MEY8041821.1"/>
    </source>
</evidence>
<evidence type="ECO:0000259" key="2">
    <source>
        <dbReference type="PROSITE" id="PS50113"/>
    </source>
</evidence>